<dbReference type="OrthoDB" id="2967172at2"/>
<dbReference type="PROSITE" id="PS51257">
    <property type="entry name" value="PROKAR_LIPOPROTEIN"/>
    <property type="match status" value="1"/>
</dbReference>
<dbReference type="EMBL" id="WJNG01000007">
    <property type="protein sequence ID" value="MRH42859.1"/>
    <property type="molecule type" value="Genomic_DNA"/>
</dbReference>
<evidence type="ECO:0000313" key="3">
    <source>
        <dbReference type="Proteomes" id="UP000799092"/>
    </source>
</evidence>
<evidence type="ECO:0000313" key="2">
    <source>
        <dbReference type="EMBL" id="MRH42859.1"/>
    </source>
</evidence>
<dbReference type="Proteomes" id="UP000799092">
    <property type="component" value="Unassembled WGS sequence"/>
</dbReference>
<gene>
    <name evidence="2" type="ORF">GH741_09190</name>
</gene>
<organism evidence="2 3">
    <name type="scientific">Aquibacillus halophilus</name>
    <dbReference type="NCBI Taxonomy" id="930132"/>
    <lineage>
        <taxon>Bacteria</taxon>
        <taxon>Bacillati</taxon>
        <taxon>Bacillota</taxon>
        <taxon>Bacilli</taxon>
        <taxon>Bacillales</taxon>
        <taxon>Bacillaceae</taxon>
        <taxon>Aquibacillus</taxon>
    </lineage>
</organism>
<reference evidence="2" key="1">
    <citation type="submission" date="2019-11" db="EMBL/GenBank/DDBJ databases">
        <authorList>
            <person name="Li J."/>
        </authorList>
    </citation>
    <scope>NUCLEOTIDE SEQUENCE</scope>
    <source>
        <strain evidence="2">B6B</strain>
    </source>
</reference>
<keyword evidence="3" id="KW-1185">Reference proteome</keyword>
<protein>
    <submittedName>
        <fullName evidence="2">DUF4247 domain-containing protein</fullName>
    </submittedName>
</protein>
<dbReference type="AlphaFoldDB" id="A0A6A8DG85"/>
<dbReference type="InterPro" id="IPR025341">
    <property type="entry name" value="DUF4247"/>
</dbReference>
<dbReference type="RefSeq" id="WP_153736505.1">
    <property type="nucleotide sequence ID" value="NZ_WJNG01000007.1"/>
</dbReference>
<sequence>MNRIIYGLSLVMLMIVLAACGLSGLQGFSDSQAPSVSVDDVPEEPPKEEIENSIEATDAGDIETIISNNFHLLDVVSTDDGNANVYATNRFAVSELADLVSNTLEPEEKSELKDNQQILIYPDHFATFKLSEENDETVLIEIASDQFVRNHYSPNYLNTFFGFMLLNSMLDRNDWSDRRLGQCRNNNCYGGYTTTRSTQRGMSTVRGGGPSSGK</sequence>
<name>A0A6A8DG85_9BACI</name>
<dbReference type="Pfam" id="PF14042">
    <property type="entry name" value="DUF4247"/>
    <property type="match status" value="1"/>
</dbReference>
<accession>A0A6A8DG85</accession>
<evidence type="ECO:0000256" key="1">
    <source>
        <dbReference type="SAM" id="MobiDB-lite"/>
    </source>
</evidence>
<comment type="caution">
    <text evidence="2">The sequence shown here is derived from an EMBL/GenBank/DDBJ whole genome shotgun (WGS) entry which is preliminary data.</text>
</comment>
<proteinExistence type="predicted"/>
<feature type="region of interest" description="Disordered" evidence="1">
    <location>
        <begin position="194"/>
        <end position="214"/>
    </location>
</feature>